<gene>
    <name evidence="1" type="ORF">ACOLOM_LOCUS10870</name>
</gene>
<organism evidence="1 2">
    <name type="scientific">Acaulospora colombiana</name>
    <dbReference type="NCBI Taxonomy" id="27376"/>
    <lineage>
        <taxon>Eukaryota</taxon>
        <taxon>Fungi</taxon>
        <taxon>Fungi incertae sedis</taxon>
        <taxon>Mucoromycota</taxon>
        <taxon>Glomeromycotina</taxon>
        <taxon>Glomeromycetes</taxon>
        <taxon>Diversisporales</taxon>
        <taxon>Acaulosporaceae</taxon>
        <taxon>Acaulospora</taxon>
    </lineage>
</organism>
<proteinExistence type="predicted"/>
<name>A0ACA9PQK7_9GLOM</name>
<dbReference type="Proteomes" id="UP000789525">
    <property type="component" value="Unassembled WGS sequence"/>
</dbReference>
<protein>
    <submittedName>
        <fullName evidence="1">12514_t:CDS:1</fullName>
    </submittedName>
</protein>
<evidence type="ECO:0000313" key="2">
    <source>
        <dbReference type="Proteomes" id="UP000789525"/>
    </source>
</evidence>
<sequence length="277" mass="32047">HAPELEDGDESCLRRYGTPCKDNSRNLSTRHSSVVEVPTAMDDGSSSVVQRTPEEVWWMILDDVIDEPLLYATSYKGGDWFNDGHMSRQEFYDRYEKQRKVIGSVCRLWQTFARYKKFHRVGLKDDTDWDQETTGKARHVLLHSSSILSRFAPGTSVEWESLGLELSEQLPRLVSMLSYPRLRRLELSLTEHVSQPHLLFTEILGVFPEINWLDLNVSLDSVPNQFVHTPPSFIELEFLEAGKIMPVRPEYVQYRKSPDVHIKKKIKVSKGRKDEIG</sequence>
<comment type="caution">
    <text evidence="1">The sequence shown here is derived from an EMBL/GenBank/DDBJ whole genome shotgun (WGS) entry which is preliminary data.</text>
</comment>
<keyword evidence="2" id="KW-1185">Reference proteome</keyword>
<evidence type="ECO:0000313" key="1">
    <source>
        <dbReference type="EMBL" id="CAG8715241.1"/>
    </source>
</evidence>
<feature type="non-terminal residue" evidence="1">
    <location>
        <position position="1"/>
    </location>
</feature>
<accession>A0ACA9PQK7</accession>
<reference evidence="1" key="1">
    <citation type="submission" date="2021-06" db="EMBL/GenBank/DDBJ databases">
        <authorList>
            <person name="Kallberg Y."/>
            <person name="Tangrot J."/>
            <person name="Rosling A."/>
        </authorList>
    </citation>
    <scope>NUCLEOTIDE SEQUENCE</scope>
    <source>
        <strain evidence="1">CL356</strain>
    </source>
</reference>
<dbReference type="EMBL" id="CAJVPT010036668">
    <property type="protein sequence ID" value="CAG8715241.1"/>
    <property type="molecule type" value="Genomic_DNA"/>
</dbReference>